<dbReference type="FunFam" id="1.20.1070.10:FF:000261">
    <property type="entry name" value="Prostaglandin E receptor 4 (subtype EP4) c"/>
    <property type="match status" value="1"/>
</dbReference>
<organism evidence="14 15">
    <name type="scientific">Electrophorus voltai</name>
    <dbReference type="NCBI Taxonomy" id="2609070"/>
    <lineage>
        <taxon>Eukaryota</taxon>
        <taxon>Metazoa</taxon>
        <taxon>Chordata</taxon>
        <taxon>Craniata</taxon>
        <taxon>Vertebrata</taxon>
        <taxon>Euteleostomi</taxon>
        <taxon>Actinopterygii</taxon>
        <taxon>Neopterygii</taxon>
        <taxon>Teleostei</taxon>
        <taxon>Ostariophysi</taxon>
        <taxon>Gymnotiformes</taxon>
        <taxon>Gymnotoidei</taxon>
        <taxon>Gymnotidae</taxon>
        <taxon>Electrophorus</taxon>
    </lineage>
</organism>
<keyword evidence="2" id="KW-1003">Cell membrane</keyword>
<gene>
    <name evidence="14" type="ORF">P4O66_014566</name>
</gene>
<evidence type="ECO:0000313" key="14">
    <source>
        <dbReference type="EMBL" id="KAK1790705.1"/>
    </source>
</evidence>
<dbReference type="InterPro" id="IPR000276">
    <property type="entry name" value="GPCR_Rhodpsn"/>
</dbReference>
<feature type="transmembrane region" description="Helical" evidence="12">
    <location>
        <begin position="161"/>
        <end position="182"/>
    </location>
</feature>
<evidence type="ECO:0000256" key="9">
    <source>
        <dbReference type="ARBA" id="ARBA00023224"/>
    </source>
</evidence>
<keyword evidence="15" id="KW-1185">Reference proteome</keyword>
<dbReference type="PANTHER" id="PTHR11866">
    <property type="entry name" value="G-PROTEIN COUPLED RECEPTOR FAMILY 1 MEMBER"/>
    <property type="match status" value="1"/>
</dbReference>
<reference evidence="14" key="1">
    <citation type="submission" date="2023-03" db="EMBL/GenBank/DDBJ databases">
        <title>Electrophorus voltai genome.</title>
        <authorList>
            <person name="Bian C."/>
        </authorList>
    </citation>
    <scope>NUCLEOTIDE SEQUENCE</scope>
    <source>
        <strain evidence="14">CB-2022</strain>
        <tissue evidence="14">Muscle</tissue>
    </source>
</reference>
<dbReference type="GO" id="GO:0007204">
    <property type="term" value="P:positive regulation of cytosolic calcium ion concentration"/>
    <property type="evidence" value="ECO:0007669"/>
    <property type="project" value="TreeGrafter"/>
</dbReference>
<dbReference type="PRINTS" id="PR00237">
    <property type="entry name" value="GPCRRHODOPSN"/>
</dbReference>
<dbReference type="GO" id="GO:0005886">
    <property type="term" value="C:plasma membrane"/>
    <property type="evidence" value="ECO:0007669"/>
    <property type="project" value="UniProtKB-SubCell"/>
</dbReference>
<comment type="caution">
    <text evidence="14">The sequence shown here is derived from an EMBL/GenBank/DDBJ whole genome shotgun (WGS) entry which is preliminary data.</text>
</comment>
<keyword evidence="3 10" id="KW-0812">Transmembrane</keyword>
<dbReference type="SUPFAM" id="SSF81321">
    <property type="entry name" value="Family A G protein-coupled receptor-like"/>
    <property type="match status" value="1"/>
</dbReference>
<dbReference type="PRINTS" id="PR01788">
    <property type="entry name" value="PROSTANOIDR"/>
</dbReference>
<feature type="compositionally biased region" description="Polar residues" evidence="11">
    <location>
        <begin position="9"/>
        <end position="18"/>
    </location>
</feature>
<dbReference type="AlphaFoldDB" id="A0AAD8Z150"/>
<dbReference type="Gene3D" id="1.20.1070.10">
    <property type="entry name" value="Rhodopsin 7-helix transmembrane proteins"/>
    <property type="match status" value="1"/>
</dbReference>
<dbReference type="PRINTS" id="PR00586">
    <property type="entry name" value="PRSTNOIDEP4R"/>
</dbReference>
<dbReference type="InterPro" id="IPR001758">
    <property type="entry name" value="Prost_EP4_rcpt"/>
</dbReference>
<protein>
    <recommendedName>
        <fullName evidence="13">G-protein coupled receptors family 1 profile domain-containing protein</fullName>
    </recommendedName>
</protein>
<dbReference type="InterPro" id="IPR008365">
    <property type="entry name" value="Prostanoid_rcpt"/>
</dbReference>
<keyword evidence="7 10" id="KW-0675">Receptor</keyword>
<dbReference type="PANTHER" id="PTHR11866:SF32">
    <property type="entry name" value="PROSTAGLANDIN E RECEPTOR 4 (SUBTYPE EP4) C"/>
    <property type="match status" value="1"/>
</dbReference>
<feature type="transmembrane region" description="Helical" evidence="12">
    <location>
        <begin position="121"/>
        <end position="149"/>
    </location>
</feature>
<dbReference type="GO" id="GO:0006954">
    <property type="term" value="P:inflammatory response"/>
    <property type="evidence" value="ECO:0007669"/>
    <property type="project" value="TreeGrafter"/>
</dbReference>
<keyword evidence="8" id="KW-0325">Glycoprotein</keyword>
<dbReference type="Pfam" id="PF00001">
    <property type="entry name" value="7tm_1"/>
    <property type="match status" value="1"/>
</dbReference>
<comment type="subcellular location">
    <subcellularLocation>
        <location evidence="1">Cell membrane</location>
        <topology evidence="1">Multi-pass membrane protein</topology>
    </subcellularLocation>
</comment>
<dbReference type="PROSITE" id="PS00237">
    <property type="entry name" value="G_PROTEIN_RECEP_F1_1"/>
    <property type="match status" value="1"/>
</dbReference>
<evidence type="ECO:0000256" key="2">
    <source>
        <dbReference type="ARBA" id="ARBA00022475"/>
    </source>
</evidence>
<feature type="domain" description="G-protein coupled receptors family 1 profile" evidence="13">
    <location>
        <begin position="101"/>
        <end position="335"/>
    </location>
</feature>
<evidence type="ECO:0000256" key="6">
    <source>
        <dbReference type="ARBA" id="ARBA00023136"/>
    </source>
</evidence>
<dbReference type="GO" id="GO:0004957">
    <property type="term" value="F:prostaglandin E receptor activity"/>
    <property type="evidence" value="ECO:0007669"/>
    <property type="project" value="InterPro"/>
</dbReference>
<evidence type="ECO:0000256" key="3">
    <source>
        <dbReference type="ARBA" id="ARBA00022692"/>
    </source>
</evidence>
<evidence type="ECO:0000256" key="5">
    <source>
        <dbReference type="ARBA" id="ARBA00023040"/>
    </source>
</evidence>
<proteinExistence type="inferred from homology"/>
<dbReference type="EMBL" id="JAROKS010000021">
    <property type="protein sequence ID" value="KAK1790705.1"/>
    <property type="molecule type" value="Genomic_DNA"/>
</dbReference>
<sequence>MTDKCPPSECTNNSNTPKQHPPSPAEDIRLHNEAILLKGHALSPIFTTLVSDMNVSVLNADINVSEVFHPLTPDNSSSRGLRLDYRSLITSATMFAVGVLGNLVAIVVLCISKKEQKETTFYSLVCGMAVTDLLGTCFTSPVVIATYIVGRWPGGALLCHLFSFSMLFFGSAGMSILCTMSVERYLAINHAYFYSKHVDRTMARFALLVAYSANIVLCAMPSFGFGKHVKHFPGTWCFLDWRALDALGASYSFLYAGFMLVLIAVTVVCNFAVCRSLVSMSKKARVIRAETPGHAGSRRVFSKLPSVTSAAEIQMFWLLIFMTIVFLICSIPLVMNICAIMKNVPTAIGRRELTAPLLKPDKMSCQYASRRECRHTIGGECKITGSVHYTDATADTPQLHVHSYSHHTHVPQH</sequence>
<evidence type="ECO:0000256" key="10">
    <source>
        <dbReference type="RuleBase" id="RU000688"/>
    </source>
</evidence>
<feature type="transmembrane region" description="Helical" evidence="12">
    <location>
        <begin position="203"/>
        <end position="223"/>
    </location>
</feature>
<evidence type="ECO:0000256" key="11">
    <source>
        <dbReference type="SAM" id="MobiDB-lite"/>
    </source>
</evidence>
<keyword evidence="9 10" id="KW-0807">Transducer</keyword>
<dbReference type="Proteomes" id="UP001239994">
    <property type="component" value="Unassembled WGS sequence"/>
</dbReference>
<comment type="similarity">
    <text evidence="10">Belongs to the G-protein coupled receptor 1 family.</text>
</comment>
<evidence type="ECO:0000259" key="13">
    <source>
        <dbReference type="PROSITE" id="PS50262"/>
    </source>
</evidence>
<evidence type="ECO:0000256" key="7">
    <source>
        <dbReference type="ARBA" id="ARBA00023170"/>
    </source>
</evidence>
<name>A0AAD8Z150_9TELE</name>
<feature type="region of interest" description="Disordered" evidence="11">
    <location>
        <begin position="1"/>
        <end position="26"/>
    </location>
</feature>
<evidence type="ECO:0000256" key="4">
    <source>
        <dbReference type="ARBA" id="ARBA00022989"/>
    </source>
</evidence>
<dbReference type="GO" id="GO:0050728">
    <property type="term" value="P:negative regulation of inflammatory response"/>
    <property type="evidence" value="ECO:0007669"/>
    <property type="project" value="TreeGrafter"/>
</dbReference>
<evidence type="ECO:0000313" key="15">
    <source>
        <dbReference type="Proteomes" id="UP001239994"/>
    </source>
</evidence>
<evidence type="ECO:0000256" key="8">
    <source>
        <dbReference type="ARBA" id="ARBA00023180"/>
    </source>
</evidence>
<keyword evidence="6 12" id="KW-0472">Membrane</keyword>
<dbReference type="PROSITE" id="PS50262">
    <property type="entry name" value="G_PROTEIN_RECEP_F1_2"/>
    <property type="match status" value="1"/>
</dbReference>
<evidence type="ECO:0000256" key="1">
    <source>
        <dbReference type="ARBA" id="ARBA00004651"/>
    </source>
</evidence>
<dbReference type="InterPro" id="IPR017452">
    <property type="entry name" value="GPCR_Rhodpsn_7TM"/>
</dbReference>
<dbReference type="GO" id="GO:0071380">
    <property type="term" value="P:cellular response to prostaglandin E stimulus"/>
    <property type="evidence" value="ECO:0007669"/>
    <property type="project" value="TreeGrafter"/>
</dbReference>
<feature type="transmembrane region" description="Helical" evidence="12">
    <location>
        <begin position="253"/>
        <end position="278"/>
    </location>
</feature>
<feature type="transmembrane region" description="Helical" evidence="12">
    <location>
        <begin position="316"/>
        <end position="335"/>
    </location>
</feature>
<keyword evidence="5 10" id="KW-0297">G-protein coupled receptor</keyword>
<feature type="transmembrane region" description="Helical" evidence="12">
    <location>
        <begin position="88"/>
        <end position="109"/>
    </location>
</feature>
<evidence type="ECO:0000256" key="12">
    <source>
        <dbReference type="SAM" id="Phobius"/>
    </source>
</evidence>
<dbReference type="GO" id="GO:0007189">
    <property type="term" value="P:adenylate cyclase-activating G protein-coupled receptor signaling pathway"/>
    <property type="evidence" value="ECO:0007669"/>
    <property type="project" value="TreeGrafter"/>
</dbReference>
<accession>A0AAD8Z150</accession>
<keyword evidence="4 12" id="KW-1133">Transmembrane helix</keyword>